<name>A0A6F8T2U7_9GAMM</name>
<gene>
    <name evidence="1" type="ORF">TUM19329_06670</name>
</gene>
<dbReference type="AlphaFoldDB" id="A0A6F8T2U7"/>
<dbReference type="KEGG" id="lant:TUM19329_06670"/>
<evidence type="ECO:0000313" key="1">
    <source>
        <dbReference type="EMBL" id="BCA94306.1"/>
    </source>
</evidence>
<dbReference type="InterPro" id="IPR016024">
    <property type="entry name" value="ARM-type_fold"/>
</dbReference>
<organism evidence="1 2">
    <name type="scientific">Legionella antarctica</name>
    <dbReference type="NCBI Taxonomy" id="2708020"/>
    <lineage>
        <taxon>Bacteria</taxon>
        <taxon>Pseudomonadati</taxon>
        <taxon>Pseudomonadota</taxon>
        <taxon>Gammaproteobacteria</taxon>
        <taxon>Legionellales</taxon>
        <taxon>Legionellaceae</taxon>
        <taxon>Legionella</taxon>
    </lineage>
</organism>
<dbReference type="Gene3D" id="1.20.120.20">
    <property type="entry name" value="Apolipoprotein"/>
    <property type="match status" value="1"/>
</dbReference>
<keyword evidence="2" id="KW-1185">Reference proteome</keyword>
<sequence length="355" mass="40283">MDDLVKEITNLRKTLSGDEEGSLISQVKMLRQDSNDQQKKLQESFDNFAKHMTENNQKAFIKALKEAMKDFNQNLTEQFGENFKHLNQAVEKLVTWQQQYKDELEVIKQYQSQFTGDMKQASEAFTTIVDHAKQFTEIAQNLKLLLESMDKQKDVLFIQEKALSELLVTMKDHIPEFSENTRKMISEISNGVKHVQAETVKVISDYSSEIKTVNNDMKNTLADVIKGTHSSLSDGIKASVKTIQESITELQSQTAEIIKNHGAQLQSTQAEMKNILIDGINKSQHEVNAGLQENARIIKEGVLALDKELEKSLTDSLTSLGKQLASLSEKFVHDYLPLTERLREVVRLAKHSEDA</sequence>
<dbReference type="SUPFAM" id="SSF48371">
    <property type="entry name" value="ARM repeat"/>
    <property type="match status" value="1"/>
</dbReference>
<reference evidence="1" key="1">
    <citation type="journal article" date="2020" name="Microbiol. Resour. Announc.">
        <title>Complete Genome Sequence of Novel Psychrotolerant Legionella Strain TUM19329, Isolated from Antarctic Lake Sediment.</title>
        <authorList>
            <person name="Shimada S."/>
            <person name="Nakai R."/>
            <person name="Aoki K."/>
            <person name="Shimoeda N."/>
            <person name="Ohno G."/>
            <person name="Miyazaki Y."/>
            <person name="Kudoh S."/>
            <person name="Imura S."/>
            <person name="Watanabe K."/>
            <person name="Ishii Y."/>
            <person name="Tateda K."/>
        </authorList>
    </citation>
    <scope>NUCLEOTIDE SEQUENCE [LARGE SCALE GENOMIC DNA]</scope>
    <source>
        <strain evidence="1">TUM19329</strain>
    </source>
</reference>
<proteinExistence type="predicted"/>
<evidence type="ECO:0000313" key="2">
    <source>
        <dbReference type="Proteomes" id="UP000502894"/>
    </source>
</evidence>
<evidence type="ECO:0008006" key="3">
    <source>
        <dbReference type="Google" id="ProtNLM"/>
    </source>
</evidence>
<dbReference type="EMBL" id="AP022839">
    <property type="protein sequence ID" value="BCA94306.1"/>
    <property type="molecule type" value="Genomic_DNA"/>
</dbReference>
<accession>A0A6F8T2U7</accession>
<protein>
    <recommendedName>
        <fullName evidence="3">Apolipoprotein A1/A4/E domain protein</fullName>
    </recommendedName>
</protein>
<dbReference type="Proteomes" id="UP000502894">
    <property type="component" value="Chromosome"/>
</dbReference>